<dbReference type="GO" id="GO:0009897">
    <property type="term" value="C:external side of plasma membrane"/>
    <property type="evidence" value="ECO:0007669"/>
    <property type="project" value="TreeGrafter"/>
</dbReference>
<dbReference type="Gene3D" id="2.10.50.10">
    <property type="entry name" value="Tumor Necrosis Factor Receptor, subunit A, domain 2"/>
    <property type="match status" value="1"/>
</dbReference>
<dbReference type="RefSeq" id="XP_026852218.2">
    <property type="nucleotide sequence ID" value="XM_026996417.2"/>
</dbReference>
<dbReference type="PANTHER" id="PTHR47388:SF1">
    <property type="entry name" value="TUMOR NECROSIS FACTOR RECEPTOR SUPERFAMILY MEMBER 18"/>
    <property type="match status" value="1"/>
</dbReference>
<dbReference type="GO" id="GO:0045785">
    <property type="term" value="P:positive regulation of cell adhesion"/>
    <property type="evidence" value="ECO:0007669"/>
    <property type="project" value="TreeGrafter"/>
</dbReference>
<keyword evidence="1" id="KW-0472">Membrane</keyword>
<evidence type="ECO:0000259" key="3">
    <source>
        <dbReference type="PROSITE" id="PS00652"/>
    </source>
</evidence>
<dbReference type="CTD" id="8784"/>
<keyword evidence="2" id="KW-0732">Signal</keyword>
<dbReference type="InterPro" id="IPR053107">
    <property type="entry name" value="TNFRSF18"/>
</dbReference>
<name>A0A4W4DY14_ELEEL</name>
<keyword evidence="1" id="KW-0812">Transmembrane</keyword>
<feature type="domain" description="TNFR-Cys" evidence="3">
    <location>
        <begin position="25"/>
        <end position="59"/>
    </location>
</feature>
<feature type="signal peptide" evidence="2">
    <location>
        <begin position="1"/>
        <end position="22"/>
    </location>
</feature>
<reference evidence="5" key="1">
    <citation type="journal article" date="2014" name="Science">
        <title>Nonhuman genetics. Genomic basis for the convergent evolution of electric organs.</title>
        <authorList>
            <person name="Gallant J.R."/>
            <person name="Traeger L.L."/>
            <person name="Volkening J.D."/>
            <person name="Moffett H."/>
            <person name="Chen P.H."/>
            <person name="Novina C.D."/>
            <person name="Phillips G.N.Jr."/>
            <person name="Anand R."/>
            <person name="Wells G.B."/>
            <person name="Pinch M."/>
            <person name="Guth R."/>
            <person name="Unguez G.A."/>
            <person name="Albert J.S."/>
            <person name="Zakon H.H."/>
            <person name="Samanta M.P."/>
            <person name="Sussman M.R."/>
        </authorList>
    </citation>
    <scope>NUCLEOTIDE SEQUENCE [LARGE SCALE GENOMIC DNA]</scope>
</reference>
<dbReference type="Ensembl" id="ENSEEET00000004261.2">
    <property type="protein sequence ID" value="ENSEEEP00000004201.2"/>
    <property type="gene ID" value="ENSEEEG00000002220.2"/>
</dbReference>
<dbReference type="GeneTree" id="ENSGT00940000174943"/>
<reference evidence="4" key="3">
    <citation type="submission" date="2020-05" db="EMBL/GenBank/DDBJ databases">
        <title>Electrophorus electricus (electric eel) genome, fEleEle1, primary haplotype.</title>
        <authorList>
            <person name="Myers G."/>
            <person name="Meyer A."/>
            <person name="Fedrigo O."/>
            <person name="Formenti G."/>
            <person name="Rhie A."/>
            <person name="Tracey A."/>
            <person name="Sims Y."/>
            <person name="Jarvis E.D."/>
        </authorList>
    </citation>
    <scope>NUCLEOTIDE SEQUENCE [LARGE SCALE GENOMIC DNA]</scope>
</reference>
<sequence>MDIIHFLLKLLTIGFVLSMCQAVNCIWKTQYEHMGRCCDACPSGEYPKIPCNDTKPSTCEKCPAASSSNTRCSCGSNLLCNNTDCSQCISRPRCKRGEELRRNGNYIFSYICEPCLNTTYNDAEDSMCEPIADCRKFGLSVLFPGNMTHNARCGWQSDDDHLAHIVMGMCLAITSLICVVLLIDVCIQRAMHKKRKTKYYLTHPDDCMCKLSKEEMGEKHDPHISAVLSEASTKQCDV</sequence>
<evidence type="ECO:0000256" key="1">
    <source>
        <dbReference type="SAM" id="Phobius"/>
    </source>
</evidence>
<reference evidence="4" key="4">
    <citation type="submission" date="2025-08" db="UniProtKB">
        <authorList>
            <consortium name="Ensembl"/>
        </authorList>
    </citation>
    <scope>IDENTIFICATION</scope>
</reference>
<dbReference type="OMA" id="RTHNARC"/>
<dbReference type="SMART" id="SM00208">
    <property type="entry name" value="TNFR"/>
    <property type="match status" value="2"/>
</dbReference>
<dbReference type="AlphaFoldDB" id="A0A4W4DY14"/>
<feature type="chain" id="PRO_5044348036" evidence="2">
    <location>
        <begin position="23"/>
        <end position="238"/>
    </location>
</feature>
<gene>
    <name evidence="4" type="primary">tnfrsf18</name>
</gene>
<evidence type="ECO:0000313" key="4">
    <source>
        <dbReference type="Ensembl" id="ENSEEEP00000004201.2"/>
    </source>
</evidence>
<keyword evidence="1" id="KW-1133">Transmembrane helix</keyword>
<proteinExistence type="predicted"/>
<protein>
    <submittedName>
        <fullName evidence="4">Tumor necrosis factor receptor superfamily, member 18</fullName>
    </submittedName>
</protein>
<dbReference type="InterPro" id="IPR001368">
    <property type="entry name" value="TNFR/NGFR_Cys_rich_reg"/>
</dbReference>
<dbReference type="PANTHER" id="PTHR47388">
    <property type="entry name" value="TUMOR NECROSIS FACTOR RECEPTOR SUPERFAMILY MEMBER 18"/>
    <property type="match status" value="1"/>
</dbReference>
<dbReference type="STRING" id="8005.ENSEEEP00000004201"/>
<keyword evidence="5" id="KW-1185">Reference proteome</keyword>
<evidence type="ECO:0000256" key="2">
    <source>
        <dbReference type="SAM" id="SignalP"/>
    </source>
</evidence>
<accession>A0A4W4DY14</accession>
<organism evidence="4 5">
    <name type="scientific">Electrophorus electricus</name>
    <name type="common">Electric eel</name>
    <name type="synonym">Gymnotus electricus</name>
    <dbReference type="NCBI Taxonomy" id="8005"/>
    <lineage>
        <taxon>Eukaryota</taxon>
        <taxon>Metazoa</taxon>
        <taxon>Chordata</taxon>
        <taxon>Craniata</taxon>
        <taxon>Vertebrata</taxon>
        <taxon>Euteleostomi</taxon>
        <taxon>Actinopterygii</taxon>
        <taxon>Neopterygii</taxon>
        <taxon>Teleostei</taxon>
        <taxon>Ostariophysi</taxon>
        <taxon>Gymnotiformes</taxon>
        <taxon>Gymnotoidei</taxon>
        <taxon>Gymnotidae</taxon>
        <taxon>Electrophorus</taxon>
    </lineage>
</organism>
<dbReference type="PROSITE" id="PS00652">
    <property type="entry name" value="TNFR_NGFR_1"/>
    <property type="match status" value="1"/>
</dbReference>
<feature type="transmembrane region" description="Helical" evidence="1">
    <location>
        <begin position="162"/>
        <end position="187"/>
    </location>
</feature>
<dbReference type="KEGG" id="eee:113568236"/>
<evidence type="ECO:0000313" key="5">
    <source>
        <dbReference type="Proteomes" id="UP000314983"/>
    </source>
</evidence>
<dbReference type="Proteomes" id="UP000314983">
    <property type="component" value="Chromosome 3"/>
</dbReference>
<reference evidence="4" key="5">
    <citation type="submission" date="2025-09" db="UniProtKB">
        <authorList>
            <consortium name="Ensembl"/>
        </authorList>
    </citation>
    <scope>IDENTIFICATION</scope>
</reference>
<reference evidence="5" key="2">
    <citation type="journal article" date="2017" name="Sci. Adv.">
        <title>A tail of two voltages: Proteomic comparison of the three electric organs of the electric eel.</title>
        <authorList>
            <person name="Traeger L.L."/>
            <person name="Sabat G."/>
            <person name="Barrett-Wilt G.A."/>
            <person name="Wells G.B."/>
            <person name="Sussman M.R."/>
        </authorList>
    </citation>
    <scope>NUCLEOTIDE SEQUENCE [LARGE SCALE GENOMIC DNA]</scope>
</reference>
<dbReference type="GeneID" id="113568236"/>